<proteinExistence type="evidence at transcript level"/>
<keyword evidence="8" id="KW-0732">Signal</keyword>
<evidence type="ECO:0000313" key="10">
    <source>
        <dbReference type="EMBL" id="BAF57461.1"/>
    </source>
</evidence>
<protein>
    <submittedName>
        <fullName evidence="10">Putative glycosyl hydrolase family5</fullName>
    </submittedName>
</protein>
<evidence type="ECO:0000256" key="8">
    <source>
        <dbReference type="SAM" id="SignalP"/>
    </source>
</evidence>
<dbReference type="AlphaFoldDB" id="A4UX51"/>
<feature type="domain" description="Glycoside hydrolase family 5" evidence="9">
    <location>
        <begin position="32"/>
        <end position="337"/>
    </location>
</feature>
<keyword evidence="6" id="KW-0624">Polysaccharide degradation</keyword>
<dbReference type="PANTHER" id="PTHR35923">
    <property type="entry name" value="MAJOR EXTRACELLULAR ENDOGLUCANASE"/>
    <property type="match status" value="1"/>
</dbReference>
<keyword evidence="5 7" id="KW-0326">Glycosidase</keyword>
<dbReference type="SUPFAM" id="SSF51445">
    <property type="entry name" value="(Trans)glycosidases"/>
    <property type="match status" value="1"/>
</dbReference>
<keyword evidence="3" id="KW-0136">Cellulose degradation</keyword>
<evidence type="ECO:0000259" key="9">
    <source>
        <dbReference type="Pfam" id="PF00150"/>
    </source>
</evidence>
<evidence type="ECO:0000256" key="3">
    <source>
        <dbReference type="ARBA" id="ARBA00023001"/>
    </source>
</evidence>
<evidence type="ECO:0000256" key="1">
    <source>
        <dbReference type="ARBA" id="ARBA00005641"/>
    </source>
</evidence>
<feature type="chain" id="PRO_5002673322" evidence="8">
    <location>
        <begin position="19"/>
        <end position="364"/>
    </location>
</feature>
<evidence type="ECO:0000256" key="6">
    <source>
        <dbReference type="ARBA" id="ARBA00023326"/>
    </source>
</evidence>
<keyword evidence="2 7" id="KW-0378">Hydrolase</keyword>
<dbReference type="PROSITE" id="PS00659">
    <property type="entry name" value="GLYCOSYL_HYDROL_F5"/>
    <property type="match status" value="1"/>
</dbReference>
<sequence>MLLFLLSRISVSWLSTSGSKITDGGQTVRLTGVNWFGYETSEEVFHGLWAAGLHDLVQGVSQKKFNTFRVPISASVLQDWKAGKPNPKPNINLNVNADLEGLNNQQIFDLFLADCKKYKIYVFIDVHGVTDGSYMDNLWYTSAHPAEWIYSALEWFADHYKGDQTIIGIDIKNEPHGRCEQAEAAKWSDSKDNNNWKYFIETAAARILGKNPNLLILVEGIECYNNNWGWWGGNLIPVNDYPINLGSGQKQLVYSPHEYGPSVNDQSWFKSGFNYDSLYADHWQKMWMFIIEKNIAPILIGEWGGHVVEPNTTWMKALVQLISKYGLSQTFWCLNPDSGDTGGLLENDWITWDTAKLDIIKGVL</sequence>
<evidence type="ECO:0000256" key="7">
    <source>
        <dbReference type="RuleBase" id="RU361153"/>
    </source>
</evidence>
<dbReference type="GO" id="GO:0030245">
    <property type="term" value="P:cellulose catabolic process"/>
    <property type="evidence" value="ECO:0007669"/>
    <property type="project" value="UniProtKB-KW"/>
</dbReference>
<dbReference type="Pfam" id="PF00150">
    <property type="entry name" value="Cellulase"/>
    <property type="match status" value="1"/>
</dbReference>
<accession>A4UX51</accession>
<dbReference type="CAZy" id="GH5">
    <property type="family name" value="Glycoside Hydrolase Family 5"/>
</dbReference>
<dbReference type="InterPro" id="IPR018087">
    <property type="entry name" value="Glyco_hydro_5_CS"/>
</dbReference>
<feature type="signal peptide" evidence="8">
    <location>
        <begin position="1"/>
        <end position="18"/>
    </location>
</feature>
<comment type="similarity">
    <text evidence="1 7">Belongs to the glycosyl hydrolase 5 (cellulase A) family.</text>
</comment>
<dbReference type="InterPro" id="IPR001547">
    <property type="entry name" value="Glyco_hydro_5"/>
</dbReference>
<dbReference type="Gene3D" id="3.20.20.80">
    <property type="entry name" value="Glycosidases"/>
    <property type="match status" value="1"/>
</dbReference>
<dbReference type="InterPro" id="IPR017853">
    <property type="entry name" value="GH"/>
</dbReference>
<dbReference type="GO" id="GO:0004553">
    <property type="term" value="F:hydrolase activity, hydrolyzing O-glycosyl compounds"/>
    <property type="evidence" value="ECO:0007669"/>
    <property type="project" value="InterPro"/>
</dbReference>
<name>A4UX51_9EUKA</name>
<dbReference type="EMBL" id="AB274702">
    <property type="protein sequence ID" value="BAF57461.1"/>
    <property type="molecule type" value="mRNA"/>
</dbReference>
<evidence type="ECO:0000256" key="5">
    <source>
        <dbReference type="ARBA" id="ARBA00023295"/>
    </source>
</evidence>
<keyword evidence="4" id="KW-0119">Carbohydrate metabolism</keyword>
<reference evidence="10" key="1">
    <citation type="journal article" date="2010" name="PLoS ONE">
        <title>Phylogenetic analysis of cellulolytic enzyme genes from representative lineages of termites and a related cockroach.</title>
        <authorList>
            <person name="Todaka N."/>
            <person name="Inoue T."/>
            <person name="Saita K."/>
            <person name="Ohkuma M."/>
            <person name="Nalepa C.A."/>
            <person name="Lenz M."/>
            <person name="Kudo T."/>
            <person name="Moriya S."/>
        </authorList>
    </citation>
    <scope>NUCLEOTIDE SEQUENCE</scope>
</reference>
<evidence type="ECO:0000256" key="2">
    <source>
        <dbReference type="ARBA" id="ARBA00022801"/>
    </source>
</evidence>
<dbReference type="PANTHER" id="PTHR35923:SF2">
    <property type="entry name" value="ENDOGLUCANASE"/>
    <property type="match status" value="1"/>
</dbReference>
<organism evidence="10">
    <name type="scientific">uncultured symbiotic protist of Cryptocercus punctulatus</name>
    <dbReference type="NCBI Taxonomy" id="403662"/>
    <lineage>
        <taxon>Eukaryota</taxon>
        <taxon>environmental samples</taxon>
    </lineage>
</organism>
<evidence type="ECO:0000256" key="4">
    <source>
        <dbReference type="ARBA" id="ARBA00023277"/>
    </source>
</evidence>